<dbReference type="InterPro" id="IPR011701">
    <property type="entry name" value="MFS"/>
</dbReference>
<feature type="transmembrane region" description="Helical" evidence="5">
    <location>
        <begin position="142"/>
        <end position="164"/>
    </location>
</feature>
<comment type="subcellular location">
    <subcellularLocation>
        <location evidence="1">Cell membrane</location>
        <topology evidence="1">Multi-pass membrane protein</topology>
    </subcellularLocation>
</comment>
<dbReference type="InterPro" id="IPR052714">
    <property type="entry name" value="MFS_Exporter"/>
</dbReference>
<dbReference type="GO" id="GO:0022857">
    <property type="term" value="F:transmembrane transporter activity"/>
    <property type="evidence" value="ECO:0007669"/>
    <property type="project" value="InterPro"/>
</dbReference>
<feature type="transmembrane region" description="Helical" evidence="5">
    <location>
        <begin position="309"/>
        <end position="327"/>
    </location>
</feature>
<dbReference type="EMBL" id="FOGQ01000001">
    <property type="protein sequence ID" value="SER39425.1"/>
    <property type="molecule type" value="Genomic_DNA"/>
</dbReference>
<proteinExistence type="predicted"/>
<keyword evidence="2 5" id="KW-0812">Transmembrane</keyword>
<feature type="transmembrane region" description="Helical" evidence="5">
    <location>
        <begin position="283"/>
        <end position="303"/>
    </location>
</feature>
<dbReference type="Gene3D" id="1.20.1250.20">
    <property type="entry name" value="MFS general substrate transporter like domains"/>
    <property type="match status" value="1"/>
</dbReference>
<dbReference type="CDD" id="cd17489">
    <property type="entry name" value="MFS_YfcJ_like"/>
    <property type="match status" value="1"/>
</dbReference>
<dbReference type="GO" id="GO:0005886">
    <property type="term" value="C:plasma membrane"/>
    <property type="evidence" value="ECO:0007669"/>
    <property type="project" value="UniProtKB-SubCell"/>
</dbReference>
<keyword evidence="4 5" id="KW-0472">Membrane</keyword>
<feature type="domain" description="Major facilitator superfamily (MFS) profile" evidence="6">
    <location>
        <begin position="1"/>
        <end position="400"/>
    </location>
</feature>
<evidence type="ECO:0000256" key="4">
    <source>
        <dbReference type="ARBA" id="ARBA00023136"/>
    </source>
</evidence>
<dbReference type="SUPFAM" id="SSF103473">
    <property type="entry name" value="MFS general substrate transporter"/>
    <property type="match status" value="1"/>
</dbReference>
<dbReference type="Pfam" id="PF07690">
    <property type="entry name" value="MFS_1"/>
    <property type="match status" value="1"/>
</dbReference>
<sequence length="420" mass="43790">MSRGEIEKLESIWQAPGFLPTMIAVGAAFGAWALLLPVLPVAVLDSGGSATLAGMTTGIFMLATVITQIFTPLMLRVVGYRPVMVVSALLLGVPALGHMISMQPWAVLLFCAIRGIGFGAITVAESALVAELVPARFLGKGTGLLGVFVGVAQMLFLPVGLMIAPQFGYHAVYVVGAVIALIAGVMALRIPALQADPVEPRSTDSATPHTPMWKLVAVPALALATLSMSYGVITSFLPSAMREMDATIGVTLGGIILSVVGVASMIVRYVVGIRSDQRGEPGATMIPAQFAGCVGMVIIVVVMLTGASVWWLLVAAILYGGAFGAVQNESLLSMFHRLPRSQLSNASAVWNIFFDGGTGLGSTVFGVVVAASGYPGAFAAGALVIIIGIGMTVLDRALGRHRVTEHNNMATRLKAVHRRK</sequence>
<dbReference type="InterPro" id="IPR036259">
    <property type="entry name" value="MFS_trans_sf"/>
</dbReference>
<evidence type="ECO:0000256" key="5">
    <source>
        <dbReference type="SAM" id="Phobius"/>
    </source>
</evidence>
<evidence type="ECO:0000313" key="7">
    <source>
        <dbReference type="EMBL" id="SER39425.1"/>
    </source>
</evidence>
<dbReference type="PROSITE" id="PS50850">
    <property type="entry name" value="MFS"/>
    <property type="match status" value="1"/>
</dbReference>
<protein>
    <submittedName>
        <fullName evidence="7">Predicted arabinose efflux permease, MFS family</fullName>
    </submittedName>
</protein>
<accession>A0A1H9NUT1</accession>
<name>A0A1H9NUT1_9CORY</name>
<gene>
    <name evidence="7" type="ORF">SAMN05661109_00099</name>
</gene>
<dbReference type="PANTHER" id="PTHR23531">
    <property type="entry name" value="QUINOLENE RESISTANCE PROTEIN NORA"/>
    <property type="match status" value="1"/>
</dbReference>
<keyword evidence="3 5" id="KW-1133">Transmembrane helix</keyword>
<feature type="transmembrane region" description="Helical" evidence="5">
    <location>
        <begin position="82"/>
        <end position="100"/>
    </location>
</feature>
<keyword evidence="8" id="KW-1185">Reference proteome</keyword>
<evidence type="ECO:0000313" key="8">
    <source>
        <dbReference type="Proteomes" id="UP000198929"/>
    </source>
</evidence>
<dbReference type="AlphaFoldDB" id="A0A1H9NUT1"/>
<dbReference type="STRING" id="1121357.SAMN05661109_00099"/>
<feature type="transmembrane region" description="Helical" evidence="5">
    <location>
        <begin position="106"/>
        <end position="130"/>
    </location>
</feature>
<dbReference type="InterPro" id="IPR020846">
    <property type="entry name" value="MFS_dom"/>
</dbReference>
<feature type="transmembrane region" description="Helical" evidence="5">
    <location>
        <begin position="21"/>
        <end position="44"/>
    </location>
</feature>
<feature type="transmembrane region" description="Helical" evidence="5">
    <location>
        <begin position="170"/>
        <end position="192"/>
    </location>
</feature>
<evidence type="ECO:0000259" key="6">
    <source>
        <dbReference type="PROSITE" id="PS50850"/>
    </source>
</evidence>
<evidence type="ECO:0000256" key="1">
    <source>
        <dbReference type="ARBA" id="ARBA00004651"/>
    </source>
</evidence>
<feature type="transmembrane region" description="Helical" evidence="5">
    <location>
        <begin position="50"/>
        <end position="70"/>
    </location>
</feature>
<evidence type="ECO:0000256" key="3">
    <source>
        <dbReference type="ARBA" id="ARBA00022989"/>
    </source>
</evidence>
<feature type="transmembrane region" description="Helical" evidence="5">
    <location>
        <begin position="248"/>
        <end position="271"/>
    </location>
</feature>
<feature type="transmembrane region" description="Helical" evidence="5">
    <location>
        <begin position="377"/>
        <end position="394"/>
    </location>
</feature>
<evidence type="ECO:0000256" key="2">
    <source>
        <dbReference type="ARBA" id="ARBA00022692"/>
    </source>
</evidence>
<feature type="transmembrane region" description="Helical" evidence="5">
    <location>
        <begin position="213"/>
        <end position="236"/>
    </location>
</feature>
<reference evidence="8" key="1">
    <citation type="submission" date="2016-10" db="EMBL/GenBank/DDBJ databases">
        <authorList>
            <person name="Varghese N."/>
            <person name="Submissions S."/>
        </authorList>
    </citation>
    <scope>NUCLEOTIDE SEQUENCE [LARGE SCALE GENOMIC DNA]</scope>
    <source>
        <strain evidence="8">DSM 20524</strain>
    </source>
</reference>
<dbReference type="Proteomes" id="UP000198929">
    <property type="component" value="Unassembled WGS sequence"/>
</dbReference>
<dbReference type="PANTHER" id="PTHR23531:SF1">
    <property type="entry name" value="QUINOLENE RESISTANCE PROTEIN NORA"/>
    <property type="match status" value="1"/>
</dbReference>
<organism evidence="7 8">
    <name type="scientific">Corynebacterium cystitidis DSM 20524</name>
    <dbReference type="NCBI Taxonomy" id="1121357"/>
    <lineage>
        <taxon>Bacteria</taxon>
        <taxon>Bacillati</taxon>
        <taxon>Actinomycetota</taxon>
        <taxon>Actinomycetes</taxon>
        <taxon>Mycobacteriales</taxon>
        <taxon>Corynebacteriaceae</taxon>
        <taxon>Corynebacterium</taxon>
    </lineage>
</organism>